<sequence length="149" mass="15600">MADTTRNIDVILSKLNTLLPQLKLTTDQMKVLKASMEGVGKTFGKDVGAASDQVKTLNSLLAKTTSHIMKSLGGNVRNTLTTQITDLTSQLRAANRELQQLKETAGGGPTAFQRPTGKAGGGLTGQPPATAEDSTATEKADAALVQYDA</sequence>
<accession>X0Z2V8</accession>
<organism evidence="2">
    <name type="scientific">marine sediment metagenome</name>
    <dbReference type="NCBI Taxonomy" id="412755"/>
    <lineage>
        <taxon>unclassified sequences</taxon>
        <taxon>metagenomes</taxon>
        <taxon>ecological metagenomes</taxon>
    </lineage>
</organism>
<feature type="non-terminal residue" evidence="2">
    <location>
        <position position="149"/>
    </location>
</feature>
<proteinExistence type="predicted"/>
<dbReference type="AlphaFoldDB" id="X0Z2V8"/>
<reference evidence="2" key="1">
    <citation type="journal article" date="2014" name="Front. Microbiol.">
        <title>High frequency of phylogenetically diverse reductive dehalogenase-homologous genes in deep subseafloor sedimentary metagenomes.</title>
        <authorList>
            <person name="Kawai M."/>
            <person name="Futagami T."/>
            <person name="Toyoda A."/>
            <person name="Takaki Y."/>
            <person name="Nishi S."/>
            <person name="Hori S."/>
            <person name="Arai W."/>
            <person name="Tsubouchi T."/>
            <person name="Morono Y."/>
            <person name="Uchiyama I."/>
            <person name="Ito T."/>
            <person name="Fujiyama A."/>
            <person name="Inagaki F."/>
            <person name="Takami H."/>
        </authorList>
    </citation>
    <scope>NUCLEOTIDE SEQUENCE</scope>
    <source>
        <strain evidence="2">Expedition CK06-06</strain>
    </source>
</reference>
<feature type="region of interest" description="Disordered" evidence="1">
    <location>
        <begin position="102"/>
        <end position="142"/>
    </location>
</feature>
<evidence type="ECO:0000313" key="2">
    <source>
        <dbReference type="EMBL" id="GAG54793.1"/>
    </source>
</evidence>
<dbReference type="EMBL" id="BART01008522">
    <property type="protein sequence ID" value="GAG54793.1"/>
    <property type="molecule type" value="Genomic_DNA"/>
</dbReference>
<protein>
    <submittedName>
        <fullName evidence="2">Uncharacterized protein</fullName>
    </submittedName>
</protein>
<name>X0Z2V8_9ZZZZ</name>
<gene>
    <name evidence="2" type="ORF">S01H4_19153</name>
</gene>
<evidence type="ECO:0000256" key="1">
    <source>
        <dbReference type="SAM" id="MobiDB-lite"/>
    </source>
</evidence>
<comment type="caution">
    <text evidence="2">The sequence shown here is derived from an EMBL/GenBank/DDBJ whole genome shotgun (WGS) entry which is preliminary data.</text>
</comment>